<dbReference type="VEuPathDB" id="GiardiaDB:DHA2_151446"/>
<feature type="compositionally biased region" description="Polar residues" evidence="2">
    <location>
        <begin position="534"/>
        <end position="547"/>
    </location>
</feature>
<feature type="coiled-coil region" evidence="1">
    <location>
        <begin position="579"/>
        <end position="620"/>
    </location>
</feature>
<feature type="region of interest" description="Disordered" evidence="2">
    <location>
        <begin position="631"/>
        <end position="680"/>
    </location>
</feature>
<dbReference type="VEuPathDB" id="GiardiaDB:GL50581_1396"/>
<reference evidence="4" key="1">
    <citation type="submission" date="2012-02" db="EMBL/GenBank/DDBJ databases">
        <title>Genome sequencing of Giardia lamblia Genotypes A2 and B isolates (DH and GS) and comparative analysis with the genomes of Genotypes A1 and E (WB and Pig).</title>
        <authorList>
            <person name="Adam R."/>
            <person name="Dahlstrom E."/>
            <person name="Martens C."/>
            <person name="Bruno D."/>
            <person name="Barbian K."/>
            <person name="Porcella S.F."/>
            <person name="Nash T."/>
        </authorList>
    </citation>
    <scope>NUCLEOTIDE SEQUENCE</scope>
    <source>
        <strain evidence="4">DH</strain>
    </source>
</reference>
<evidence type="ECO:0000256" key="1">
    <source>
        <dbReference type="SAM" id="Coils"/>
    </source>
</evidence>
<feature type="compositionally biased region" description="Basic and acidic residues" evidence="2">
    <location>
        <begin position="496"/>
        <end position="507"/>
    </location>
</feature>
<evidence type="ECO:0000313" key="3">
    <source>
        <dbReference type="EMBL" id="ESU37147.1"/>
    </source>
</evidence>
<proteinExistence type="predicted"/>
<keyword evidence="1" id="KW-0175">Coiled coil</keyword>
<dbReference type="VEuPathDB" id="GiardiaDB:GL50803_0038517"/>
<dbReference type="EMBL" id="AHGT01000032">
    <property type="protein sequence ID" value="ESU37147.1"/>
    <property type="molecule type" value="Genomic_DNA"/>
</dbReference>
<feature type="compositionally biased region" description="Polar residues" evidence="2">
    <location>
        <begin position="482"/>
        <end position="491"/>
    </location>
</feature>
<comment type="caution">
    <text evidence="3">The sequence shown here is derived from an EMBL/GenBank/DDBJ whole genome shotgun (WGS) entry which is preliminary data.</text>
</comment>
<feature type="region of interest" description="Disordered" evidence="2">
    <location>
        <begin position="531"/>
        <end position="575"/>
    </location>
</feature>
<protein>
    <submittedName>
        <fullName evidence="3">Chromosome segregation protein SMC</fullName>
    </submittedName>
</protein>
<feature type="compositionally biased region" description="Basic and acidic residues" evidence="2">
    <location>
        <begin position="85"/>
        <end position="100"/>
    </location>
</feature>
<dbReference type="Proteomes" id="UP000018320">
    <property type="component" value="Unassembled WGS sequence"/>
</dbReference>
<feature type="coiled-coil region" evidence="1">
    <location>
        <begin position="366"/>
        <end position="470"/>
    </location>
</feature>
<sequence length="1844" mass="203006">VRPSVHDALAHSCIRISVPYRLCYCPLSFAFSQFTLKCKFWMHDAVEGPASPGSSVGRPATEHTGDLIGISSVESPLVLCEDSTAESKPRREDQKSRDAPMEQSNISNTTATTLHGTQLLQSKQADNAFLTDFVLDTKLFSSGLDEATLTGSLYSMIDPASRREISNLILSTKKIVYKSASVVFKKLKTNIEERKLFVMFEDILDCNSKYDHLNPKSTLPIFLPFLDEAESSIYSLVLPQLYHEIEVAVARTLESDMLRKQTMLDELDDLRQLVDQLKNQLAEFELGVSQSATLNAIDRKVLIQRIITLKEQLHWRGRLAPDSTNVQYKPDYMDIKQSKRGAWSEEFDEGLDEDEEDTGTEKQLLSLKQRRLLRELEDDVKLLERKIEEKRQLIAQLNAKNEFMEAEIKRLTGVLDATDDRHRQLRMLKKESDELDRLLAEMHANYDAKMKEMENLQKRYTKGIDEAEQRTVALANKLKSSYNSEKLQHSGSGDAKISKKDSAETEKLKNQVDKLLKALAAKEKEIEQLKLGSMSETKTEASQTAPWSPQYIPKDRREDSPSARLHQDTEAELKARSENAHLTTQIKEQASEIDRLRKQLEQAASRLSEAESALQKERASEKVPLDDSILAQTGSSIHKGPAKTTTTKSIGCGPDTTLSKESSKLTTGASNEYKELSPEEEELLRSIDPAMAFSRTLVAKARGVLQAAIDLNKHRVASLNGPTSAAVLSAKEKIDTLRQSVVSLLEEKELEGLLDAHREEVVDLATIQKAAKAAKAALHNYRDVSIGVHNGADDDRRGSIGDDLEADGYNPHVNRASYAADSILRTRKNTSGFQIHYNSRTMGLDRPDDVFSRLYNLAETTRKKLGEKRKAYLAKLSEREAHRMRYKMQATDTIASAVDTAMGLIGKSMANTADLAELQLVVKNTFTELLGAVLKGADSPSTSATATMDRLRQEVAACLTSLQDATAVETSPPHLQCAPAKTVADTTAISQPLLKVTSSSIPGDSSLQTQPHILQRSASLPLNPVEGLTVQSLSLDDPHPFKDLLCSTDHLPAHIIKNPATSYITPCDLRPNVTSLELQIPPDDLCASSTLRSFPSRSNQQRPTNVSGRLYLFDSFGDVVGFISSARNITFYGEYAQYSTHNRVISDVSDTTCSLLSSRGSSKNSSRVTSRAGSAKQQTDTHYTYMLQKVSIYDPAITPRSGHAVVVQTDLSLLSGHQPRVDYFTDDNPNSYRHRMVHNYKDMPLGNVFSTEPLHQLPSLTPTNTAPSFSADSTCLSARQTAPHSIDSCSIVDGARDINAEDSAFTEPRPGMKRSSSCILFGGVHRAQMSPWATIEGGALSDKGPSNEISGLEPPCLQRIALFSEKREEDIYLAERRAKSVGGRTRKGFHAIDIKTGKLDVSAEEAAELEEQLTRMANTSLLNPDKIGSTIQKPTLLIYDTDTAPVRYRKAVEYMSGIGGDPKDINIMAVVMESGAMLRNPDIINSLNSQIESTPVPTLDAKSSSAVAHDTLAPRVDAANGDHVCVSPELSILEAPQIPYICPDSDAVSECSVCEEINDSRQNLPNQSELHESKLGASLSNEMAHRRLLSSLTDLIKKRDDAFLVKSYDNSQAYDSAKRTSSDTQPLLTVKVVSTSLEKLPSIASNNRTGSVTSFKAVNICRNRSKSVSDEPASLSPRMKVEDLDAIPSIESKCYLNDVTEKSLLRASAARGSIPSLSALRDSRGNPLIFNDRMVDDSGHLHSINLHKNGWEHMRGSFSSSVMKQQAVNKLKTLATCSAQLRINPTSTKPADTPLLVSSTVTPGVQSVRSLPKSVIARGASANASRRLAQPPESLQPKTPLKPL</sequence>
<gene>
    <name evidence="3" type="ORF">DHA2_151446</name>
</gene>
<feature type="non-terminal residue" evidence="3">
    <location>
        <position position="1"/>
    </location>
</feature>
<feature type="region of interest" description="Disordered" evidence="2">
    <location>
        <begin position="1819"/>
        <end position="1844"/>
    </location>
</feature>
<feature type="compositionally biased region" description="Low complexity" evidence="2">
    <location>
        <begin position="656"/>
        <end position="667"/>
    </location>
</feature>
<organism evidence="3 4">
    <name type="scientific">Giardia intestinalis</name>
    <name type="common">Giardia lamblia</name>
    <dbReference type="NCBI Taxonomy" id="5741"/>
    <lineage>
        <taxon>Eukaryota</taxon>
        <taxon>Metamonada</taxon>
        <taxon>Diplomonadida</taxon>
        <taxon>Hexamitidae</taxon>
        <taxon>Giardiinae</taxon>
        <taxon>Giardia</taxon>
    </lineage>
</organism>
<feature type="coiled-coil region" evidence="1">
    <location>
        <begin position="260"/>
        <end position="287"/>
    </location>
</feature>
<name>V6TFM9_GIAIN</name>
<evidence type="ECO:0000256" key="2">
    <source>
        <dbReference type="SAM" id="MobiDB-lite"/>
    </source>
</evidence>
<reference evidence="3 4" key="2">
    <citation type="journal article" date="2013" name="Genome Biol. Evol.">
        <title>Genome sequencing of Giardia lamblia genotypes A2 and B isolates (DH and GS) and comparative analysis with the genomes of genotypes A1 and E (WB and Pig).</title>
        <authorList>
            <person name="Adam R.D."/>
            <person name="Dahlstrom E.W."/>
            <person name="Martens C.A."/>
            <person name="Bruno D.P."/>
            <person name="Barbian K.D."/>
            <person name="Ricklefs S.M."/>
            <person name="Hernandez M.M."/>
            <person name="Narla N.P."/>
            <person name="Patel R.B."/>
            <person name="Porcella S.F."/>
            <person name="Nash T.E."/>
        </authorList>
    </citation>
    <scope>NUCLEOTIDE SEQUENCE [LARGE SCALE GENOMIC DNA]</scope>
    <source>
        <strain evidence="3 4">DH</strain>
    </source>
</reference>
<accession>V6TFM9</accession>
<dbReference type="VEuPathDB" id="GiardiaDB:QR46_1691"/>
<feature type="region of interest" description="Disordered" evidence="2">
    <location>
        <begin position="482"/>
        <end position="507"/>
    </location>
</feature>
<feature type="compositionally biased region" description="Basic and acidic residues" evidence="2">
    <location>
        <begin position="553"/>
        <end position="575"/>
    </location>
</feature>
<evidence type="ECO:0000313" key="4">
    <source>
        <dbReference type="Proteomes" id="UP000018320"/>
    </source>
</evidence>
<feature type="region of interest" description="Disordered" evidence="2">
    <location>
        <begin position="82"/>
        <end position="108"/>
    </location>
</feature>